<dbReference type="InterPro" id="IPR058331">
    <property type="entry name" value="DUF8018"/>
</dbReference>
<dbReference type="InterPro" id="IPR052694">
    <property type="entry name" value="Mt_uS3-like"/>
</dbReference>
<name>A0A6A1W8I2_9ROSI</name>
<dbReference type="PANTHER" id="PTHR35289">
    <property type="entry name" value="TRANSMEMBRANE PROTEIN"/>
    <property type="match status" value="1"/>
</dbReference>
<evidence type="ECO:0000313" key="3">
    <source>
        <dbReference type="EMBL" id="KAB1219100.1"/>
    </source>
</evidence>
<dbReference type="EMBL" id="RXIC02000021">
    <property type="protein sequence ID" value="KAB1219100.1"/>
    <property type="molecule type" value="Genomic_DNA"/>
</dbReference>
<evidence type="ECO:0000256" key="1">
    <source>
        <dbReference type="SAM" id="MobiDB-lite"/>
    </source>
</evidence>
<proteinExistence type="predicted"/>
<accession>A0A6A1W8I2</accession>
<sequence>MTPLDPEGDWTGRGARALDNPRTATGEESLERLYHLLDDLKQGGVESQAFSHLKGRVFRDGTTRPKIAHRDTFYRTTPACSWPWLLRDIPLVRLREWNSELDFRLIVGRSSVQSGIPSLVWFLVSVSVPLFKSISMSGFPSRLSCPVQSVVLLSEAKANPLYCIRSSWLGWYIKHIGILLVWCVLEASPEASKKRSLCFVDKARSVLDLRARVVLAPISKRAYALHSLSTKRALERASEAFHLVASPLIPHPTLSFPLKLPRFGGLIDWIPENHNLS</sequence>
<protein>
    <recommendedName>
        <fullName evidence="2">DUF8018 domain-containing protein</fullName>
    </recommendedName>
</protein>
<feature type="domain" description="DUF8018" evidence="2">
    <location>
        <begin position="1"/>
        <end position="54"/>
    </location>
</feature>
<dbReference type="OrthoDB" id="1674685at2759"/>
<dbReference type="Proteomes" id="UP000516437">
    <property type="component" value="Chromosome 3"/>
</dbReference>
<evidence type="ECO:0000313" key="4">
    <source>
        <dbReference type="Proteomes" id="UP000516437"/>
    </source>
</evidence>
<feature type="region of interest" description="Disordered" evidence="1">
    <location>
        <begin position="1"/>
        <end position="22"/>
    </location>
</feature>
<organism evidence="3 4">
    <name type="scientific">Morella rubra</name>
    <name type="common">Chinese bayberry</name>
    <dbReference type="NCBI Taxonomy" id="262757"/>
    <lineage>
        <taxon>Eukaryota</taxon>
        <taxon>Viridiplantae</taxon>
        <taxon>Streptophyta</taxon>
        <taxon>Embryophyta</taxon>
        <taxon>Tracheophyta</taxon>
        <taxon>Spermatophyta</taxon>
        <taxon>Magnoliopsida</taxon>
        <taxon>eudicotyledons</taxon>
        <taxon>Gunneridae</taxon>
        <taxon>Pentapetalae</taxon>
        <taxon>rosids</taxon>
        <taxon>fabids</taxon>
        <taxon>Fagales</taxon>
        <taxon>Myricaceae</taxon>
        <taxon>Morella</taxon>
    </lineage>
</organism>
<dbReference type="PANTHER" id="PTHR35289:SF1">
    <property type="entry name" value="ATP SYNTHASE 9 MITOCHONDRIAL-RELATED"/>
    <property type="match status" value="1"/>
</dbReference>
<dbReference type="Pfam" id="PF26057">
    <property type="entry name" value="DUF8018"/>
    <property type="match status" value="1"/>
</dbReference>
<dbReference type="AlphaFoldDB" id="A0A6A1W8I2"/>
<reference evidence="3 4" key="1">
    <citation type="journal article" date="2019" name="Plant Biotechnol. J.">
        <title>The red bayberry genome and genetic basis of sex determination.</title>
        <authorList>
            <person name="Jia H.M."/>
            <person name="Jia H.J."/>
            <person name="Cai Q.L."/>
            <person name="Wang Y."/>
            <person name="Zhao H.B."/>
            <person name="Yang W.F."/>
            <person name="Wang G.Y."/>
            <person name="Li Y.H."/>
            <person name="Zhan D.L."/>
            <person name="Shen Y.T."/>
            <person name="Niu Q.F."/>
            <person name="Chang L."/>
            <person name="Qiu J."/>
            <person name="Zhao L."/>
            <person name="Xie H.B."/>
            <person name="Fu W.Y."/>
            <person name="Jin J."/>
            <person name="Li X.W."/>
            <person name="Jiao Y."/>
            <person name="Zhou C.C."/>
            <person name="Tu T."/>
            <person name="Chai C.Y."/>
            <person name="Gao J.L."/>
            <person name="Fan L.J."/>
            <person name="van de Weg E."/>
            <person name="Wang J.Y."/>
            <person name="Gao Z.S."/>
        </authorList>
    </citation>
    <scope>NUCLEOTIDE SEQUENCE [LARGE SCALE GENOMIC DNA]</scope>
    <source>
        <tissue evidence="3">Leaves</tissue>
    </source>
</reference>
<keyword evidence="4" id="KW-1185">Reference proteome</keyword>
<evidence type="ECO:0000259" key="2">
    <source>
        <dbReference type="Pfam" id="PF26057"/>
    </source>
</evidence>
<gene>
    <name evidence="3" type="ORF">CJ030_MR3G018699</name>
</gene>
<comment type="caution">
    <text evidence="3">The sequence shown here is derived from an EMBL/GenBank/DDBJ whole genome shotgun (WGS) entry which is preliminary data.</text>
</comment>